<dbReference type="AlphaFoldDB" id="A0A6V7D3B8"/>
<organism evidence="1">
    <name type="scientific">Xanthomonas hortorum pv. gardneri</name>
    <dbReference type="NCBI Taxonomy" id="2754056"/>
    <lineage>
        <taxon>Bacteria</taxon>
        <taxon>Pseudomonadati</taxon>
        <taxon>Pseudomonadota</taxon>
        <taxon>Gammaproteobacteria</taxon>
        <taxon>Lysobacterales</taxon>
        <taxon>Lysobacteraceae</taxon>
        <taxon>Xanthomonas</taxon>
    </lineage>
</organism>
<name>A0A6V7D3B8_9XANT</name>
<reference evidence="1" key="1">
    <citation type="submission" date="2020-07" db="EMBL/GenBank/DDBJ databases">
        <authorList>
            <person name="Pothier F. J."/>
        </authorList>
    </citation>
    <scope>NUCLEOTIDE SEQUENCE</scope>
    <source>
        <strain evidence="1">CFBP 8129</strain>
    </source>
</reference>
<sequence>MRIPSRSKTKEYFSALGYQLIENTDQQGLFWEFDDQGKNLPLHGRRFRSLGELWLAWLDYASLLIFEWERFHRFMRVYQKAGIKHRERLVEALRSRIRREPSPLLDHLFADIALPGADRLPRAWKSKLAKLWTQKNRSFPYDYLAACALEKEGWVII</sequence>
<proteinExistence type="predicted"/>
<accession>A0A6V7D3B8</accession>
<dbReference type="RefSeq" id="WP_006450239.1">
    <property type="nucleotide sequence ID" value="NZ_CP018728.1"/>
</dbReference>
<gene>
    <name evidence="1" type="ORF">CFBP8129_19040</name>
</gene>
<dbReference type="EMBL" id="LR828253">
    <property type="protein sequence ID" value="CAD0326091.1"/>
    <property type="molecule type" value="Genomic_DNA"/>
</dbReference>
<evidence type="ECO:0000313" key="1">
    <source>
        <dbReference type="EMBL" id="CAD0326091.1"/>
    </source>
</evidence>
<protein>
    <submittedName>
        <fullName evidence="1">Uncharacterized protein</fullName>
    </submittedName>
</protein>
<dbReference type="EMBL" id="LR828253">
    <property type="protein sequence ID" value="CAD0326102.1"/>
    <property type="molecule type" value="Genomic_DNA"/>
</dbReference>